<dbReference type="Pfam" id="PF02020">
    <property type="entry name" value="W2"/>
    <property type="match status" value="1"/>
</dbReference>
<comment type="similarity">
    <text evidence="2">Belongs to the eIF-2B gamma/epsilon subunits family.</text>
</comment>
<dbReference type="InterPro" id="IPR016024">
    <property type="entry name" value="ARM-type_fold"/>
</dbReference>
<proteinExistence type="inferred from homology"/>
<evidence type="ECO:0000259" key="8">
    <source>
        <dbReference type="PROSITE" id="PS51363"/>
    </source>
</evidence>
<dbReference type="InterPro" id="IPR056764">
    <property type="entry name" value="LbH_EIF2B3/5"/>
</dbReference>
<reference evidence="9" key="1">
    <citation type="submission" date="2021-01" db="EMBL/GenBank/DDBJ databases">
        <authorList>
            <person name="Corre E."/>
            <person name="Pelletier E."/>
            <person name="Niang G."/>
            <person name="Scheremetjew M."/>
            <person name="Finn R."/>
            <person name="Kale V."/>
            <person name="Holt S."/>
            <person name="Cochrane G."/>
            <person name="Meng A."/>
            <person name="Brown T."/>
            <person name="Cohen L."/>
        </authorList>
    </citation>
    <scope>NUCLEOTIDE SEQUENCE</scope>
    <source>
        <strain evidence="9">B593</strain>
    </source>
</reference>
<dbReference type="GO" id="GO:0005851">
    <property type="term" value="C:eukaryotic translation initiation factor 2B complex"/>
    <property type="evidence" value="ECO:0007669"/>
    <property type="project" value="TreeGrafter"/>
</dbReference>
<feature type="compositionally biased region" description="Acidic residues" evidence="7">
    <location>
        <begin position="605"/>
        <end position="623"/>
    </location>
</feature>
<dbReference type="Gene3D" id="3.90.550.10">
    <property type="entry name" value="Spore Coat Polysaccharide Biosynthesis Protein SpsA, Chain A"/>
    <property type="match status" value="1"/>
</dbReference>
<dbReference type="GO" id="GO:0031369">
    <property type="term" value="F:translation initiation factor binding"/>
    <property type="evidence" value="ECO:0007669"/>
    <property type="project" value="InterPro"/>
</dbReference>
<dbReference type="Gene3D" id="2.160.10.10">
    <property type="entry name" value="Hexapeptide repeat proteins"/>
    <property type="match status" value="1"/>
</dbReference>
<evidence type="ECO:0000313" key="9">
    <source>
        <dbReference type="EMBL" id="CAD8344240.1"/>
    </source>
</evidence>
<sequence length="933" mass="102481">MPKQNKKKNDDDDLKQEGNVKLQAVLLADFVFGSKVTKREDYQSFGLRPWSAENSTSSQTLCKINNLPLVEYILDFLASNGVEQVIIVTGSESAMLEEYLNKSSSSNHKRSFELLFLKDTSLTNAGDALRELYKRNWIRASKQALPFLLVSGDVVADLDLREAMKAHKDRHSHDSAAVMTVVLKPVSSTLKSKDPSIVPRACDLVVGLVSASSKTAATADAQGSEKDPTIDDSKDYRILYYDNGGNASSCTLPCAFLTQCQTQTNGVGASGGLVVRHDLLDTGIAICSPDVLGRLEDEFDYLDLAHDFVTNCVAEEEDGLQTRIYAHVLEDATIGKSSRNYAARAVDFQTYHAISRDLLQRWAYPTVADRMMTIGAATGAASKRYKLVKVADHNHHRRSATHYNRPLRSITNVSTNDSKNDPFSKISTNHNNNQYQYKEVLNPTKVGRTSVVVGQGIMGSYGSVGEDCLLARCVLGDSVTIGDASKLVDCHLLDNVVIESGATLDSCVLAAGSVVKAGATLGTGCYIGEGCVVGAGITLKPFTRVTMAKDDDDDDWGDDDDEFSDSDDNDSDENTDFGEEKASGDCDVDLLGPDGRGKLWKPALDDDDFSDDEDEDADSEEGSTDPLEVLLQLQSIGGDPTSYFRKETRRLAKREAQDLEDDGFSDQDDEEDELMAETQAFSEFTGGTVTFGDDDGDNLNYTGSAMASAETVIGRQKGIDVVREMTEICMEFDDECHPIENLAIELNSFKFSQNATYSDCASACLLSLLRKMEISQAMTDGRMVSLLKAKLDKFWTGMLQKICRGVDEEVSILEALEHAATIDQHSQPSSQDTDAVDAFQKSTDIAQKLRSGMAFRFFLQTLHDQEVLSEESILKWAADHRKEGENDKESEDPKQSLFQMQSVQDFLEWLDDDDSDSDDDSDDDDGDSDEDSD</sequence>
<accession>A0A7R9ZUB4</accession>
<evidence type="ECO:0000256" key="5">
    <source>
        <dbReference type="ARBA" id="ARBA00044345"/>
    </source>
</evidence>
<dbReference type="Pfam" id="PF00483">
    <property type="entry name" value="NTP_transferase"/>
    <property type="match status" value="1"/>
</dbReference>
<dbReference type="SUPFAM" id="SSF53448">
    <property type="entry name" value="Nucleotide-diphospho-sugar transferases"/>
    <property type="match status" value="1"/>
</dbReference>
<dbReference type="PANTHER" id="PTHR45887:SF1">
    <property type="entry name" value="TRANSLATION INITIATION FACTOR EIF-2B SUBUNIT EPSILON"/>
    <property type="match status" value="1"/>
</dbReference>
<feature type="compositionally biased region" description="Acidic residues" evidence="7">
    <location>
        <begin position="550"/>
        <end position="577"/>
    </location>
</feature>
<dbReference type="InterPro" id="IPR005835">
    <property type="entry name" value="NTP_transferase_dom"/>
</dbReference>
<evidence type="ECO:0000256" key="6">
    <source>
        <dbReference type="ARBA" id="ARBA00046432"/>
    </source>
</evidence>
<evidence type="ECO:0000256" key="2">
    <source>
        <dbReference type="ARBA" id="ARBA00007878"/>
    </source>
</evidence>
<dbReference type="InterPro" id="IPR051956">
    <property type="entry name" value="eIF2B_epsilon"/>
</dbReference>
<feature type="region of interest" description="Disordered" evidence="7">
    <location>
        <begin position="909"/>
        <end position="933"/>
    </location>
</feature>
<name>A0A7R9ZUB4_9STRA</name>
<dbReference type="Pfam" id="PF25084">
    <property type="entry name" value="LbH_EIF2B"/>
    <property type="match status" value="1"/>
</dbReference>
<keyword evidence="3" id="KW-0963">Cytoplasm</keyword>
<dbReference type="PANTHER" id="PTHR45887">
    <property type="entry name" value="TRANSLATION INITIATION FACTOR EIF-2B SUBUNIT EPSILON"/>
    <property type="match status" value="1"/>
</dbReference>
<organism evidence="9">
    <name type="scientific">Pseudo-nitzschia arenysensis</name>
    <dbReference type="NCBI Taxonomy" id="697910"/>
    <lineage>
        <taxon>Eukaryota</taxon>
        <taxon>Sar</taxon>
        <taxon>Stramenopiles</taxon>
        <taxon>Ochrophyta</taxon>
        <taxon>Bacillariophyta</taxon>
        <taxon>Bacillariophyceae</taxon>
        <taxon>Bacillariophycidae</taxon>
        <taxon>Bacillariales</taxon>
        <taxon>Bacillariaceae</taxon>
        <taxon>Pseudo-nitzschia</taxon>
    </lineage>
</organism>
<protein>
    <recommendedName>
        <fullName evidence="4">Translation initiation factor eIF2B subunit epsilon</fullName>
    </recommendedName>
    <alternativeName>
        <fullName evidence="5">eIF2B GDP-GTP exchange factor subunit epsilon</fullName>
    </alternativeName>
</protein>
<comment type="subcellular location">
    <subcellularLocation>
        <location evidence="1">Cytoplasm</location>
        <location evidence="1">Cytosol</location>
    </subcellularLocation>
</comment>
<dbReference type="InterPro" id="IPR003307">
    <property type="entry name" value="W2_domain"/>
</dbReference>
<comment type="subunit">
    <text evidence="6">Component of the translation initiation factor 2B (eIF2B) complex which is a heterodecamer of two sets of five different subunits: alpha, beta, gamma, delta and epsilon. Subunits alpha, beta and delta comprise a regulatory subcomplex and subunits epsilon and gamma comprise a catalytic subcomplex. Within the complex, the hexameric regulatory complex resides at the center, with the two heterodimeric catalytic subcomplexes bound on opposite sides.</text>
</comment>
<dbReference type="InterPro" id="IPR029044">
    <property type="entry name" value="Nucleotide-diphossugar_trans"/>
</dbReference>
<dbReference type="PROSITE" id="PS51363">
    <property type="entry name" value="W2"/>
    <property type="match status" value="1"/>
</dbReference>
<dbReference type="EMBL" id="HBEH01001180">
    <property type="protein sequence ID" value="CAD8344240.1"/>
    <property type="molecule type" value="Transcribed_RNA"/>
</dbReference>
<evidence type="ECO:0000256" key="1">
    <source>
        <dbReference type="ARBA" id="ARBA00004514"/>
    </source>
</evidence>
<dbReference type="GO" id="GO:0003743">
    <property type="term" value="F:translation initiation factor activity"/>
    <property type="evidence" value="ECO:0007669"/>
    <property type="project" value="TreeGrafter"/>
</dbReference>
<dbReference type="CDD" id="cd11558">
    <property type="entry name" value="W2_eIF2B_epsilon"/>
    <property type="match status" value="1"/>
</dbReference>
<gene>
    <name evidence="9" type="ORF">PARE0329_LOCUS875</name>
</gene>
<dbReference type="InterPro" id="IPR044123">
    <property type="entry name" value="W2_eIF2B_epsilon"/>
</dbReference>
<evidence type="ECO:0000256" key="7">
    <source>
        <dbReference type="SAM" id="MobiDB-lite"/>
    </source>
</evidence>
<dbReference type="GO" id="GO:0005085">
    <property type="term" value="F:guanyl-nucleotide exchange factor activity"/>
    <property type="evidence" value="ECO:0007669"/>
    <property type="project" value="InterPro"/>
</dbReference>
<feature type="region of interest" description="Disordered" evidence="7">
    <location>
        <begin position="548"/>
        <end position="628"/>
    </location>
</feature>
<dbReference type="SUPFAM" id="SSF48371">
    <property type="entry name" value="ARM repeat"/>
    <property type="match status" value="1"/>
</dbReference>
<dbReference type="Gene3D" id="1.25.40.180">
    <property type="match status" value="1"/>
</dbReference>
<evidence type="ECO:0000256" key="3">
    <source>
        <dbReference type="ARBA" id="ARBA00022490"/>
    </source>
</evidence>
<feature type="domain" description="W2" evidence="8">
    <location>
        <begin position="715"/>
        <end position="920"/>
    </location>
</feature>
<dbReference type="AlphaFoldDB" id="A0A7R9ZUB4"/>
<evidence type="ECO:0000256" key="4">
    <source>
        <dbReference type="ARBA" id="ARBA00044144"/>
    </source>
</evidence>